<organism evidence="7">
    <name type="scientific">Puccinia triticina (isolate 1-1 / race 1 (BBBD))</name>
    <name type="common">Brown leaf rust fungus</name>
    <dbReference type="NCBI Taxonomy" id="630390"/>
    <lineage>
        <taxon>Eukaryota</taxon>
        <taxon>Fungi</taxon>
        <taxon>Dikarya</taxon>
        <taxon>Basidiomycota</taxon>
        <taxon>Pucciniomycotina</taxon>
        <taxon>Pucciniomycetes</taxon>
        <taxon>Pucciniales</taxon>
        <taxon>Pucciniaceae</taxon>
        <taxon>Puccinia</taxon>
    </lineage>
</organism>
<keyword evidence="3" id="KW-0413">Isomerase</keyword>
<dbReference type="GO" id="GO:0000724">
    <property type="term" value="P:double-strand break repair via homologous recombination"/>
    <property type="evidence" value="ECO:0007669"/>
    <property type="project" value="TreeGrafter"/>
</dbReference>
<dbReference type="EC" id="5.6.2.4" evidence="5"/>
<dbReference type="GO" id="GO:0009378">
    <property type="term" value="F:four-way junction helicase activity"/>
    <property type="evidence" value="ECO:0007669"/>
    <property type="project" value="TreeGrafter"/>
</dbReference>
<comment type="catalytic activity">
    <reaction evidence="4">
        <text>Couples ATP hydrolysis with the unwinding of duplex DNA by translocating in the 3'-5' direction.</text>
        <dbReference type="EC" id="5.6.2.4"/>
    </reaction>
</comment>
<proteinExistence type="inferred from homology"/>
<evidence type="ECO:0000313" key="8">
    <source>
        <dbReference type="EnsemblFungi" id="PTTG_29115-t43_1-p1"/>
    </source>
</evidence>
<feature type="domain" description="Helicase C-terminal" evidence="6">
    <location>
        <begin position="50"/>
        <end position="131"/>
    </location>
</feature>
<dbReference type="PANTHER" id="PTHR13710">
    <property type="entry name" value="DNA HELICASE RECQ FAMILY MEMBER"/>
    <property type="match status" value="1"/>
</dbReference>
<evidence type="ECO:0000313" key="7">
    <source>
        <dbReference type="EMBL" id="OAV88204.1"/>
    </source>
</evidence>
<dbReference type="GO" id="GO:0043138">
    <property type="term" value="F:3'-5' DNA helicase activity"/>
    <property type="evidence" value="ECO:0007669"/>
    <property type="project" value="UniProtKB-EC"/>
</dbReference>
<evidence type="ECO:0000256" key="2">
    <source>
        <dbReference type="ARBA" id="ARBA00023125"/>
    </source>
</evidence>
<dbReference type="OrthoDB" id="2507066at2759"/>
<evidence type="ECO:0000256" key="1">
    <source>
        <dbReference type="ARBA" id="ARBA00005446"/>
    </source>
</evidence>
<reference evidence="7" key="1">
    <citation type="submission" date="2009-11" db="EMBL/GenBank/DDBJ databases">
        <authorList>
            <consortium name="The Broad Institute Genome Sequencing Platform"/>
            <person name="Ward D."/>
            <person name="Feldgarden M."/>
            <person name="Earl A."/>
            <person name="Young S.K."/>
            <person name="Zeng Q."/>
            <person name="Koehrsen M."/>
            <person name="Alvarado L."/>
            <person name="Berlin A."/>
            <person name="Bochicchio J."/>
            <person name="Borenstein D."/>
            <person name="Chapman S.B."/>
            <person name="Chen Z."/>
            <person name="Engels R."/>
            <person name="Freedman E."/>
            <person name="Gellesch M."/>
            <person name="Goldberg J."/>
            <person name="Griggs A."/>
            <person name="Gujja S."/>
            <person name="Heilman E."/>
            <person name="Heiman D."/>
            <person name="Hepburn T."/>
            <person name="Howarth C."/>
            <person name="Jen D."/>
            <person name="Larson L."/>
            <person name="Lewis B."/>
            <person name="Mehta T."/>
            <person name="Park D."/>
            <person name="Pearson M."/>
            <person name="Roberts A."/>
            <person name="Saif S."/>
            <person name="Shea T."/>
            <person name="Shenoy N."/>
            <person name="Sisk P."/>
            <person name="Stolte C."/>
            <person name="Sykes S."/>
            <person name="Thomson T."/>
            <person name="Walk T."/>
            <person name="White J."/>
            <person name="Yandava C."/>
            <person name="Izard J."/>
            <person name="Baranova O.V."/>
            <person name="Blanton J.M."/>
            <person name="Tanner A.C."/>
            <person name="Dewhirst F.E."/>
            <person name="Haas B."/>
            <person name="Nusbaum C."/>
            <person name="Birren B."/>
        </authorList>
    </citation>
    <scope>NUCLEOTIDE SEQUENCE [LARGE SCALE GENOMIC DNA]</scope>
    <source>
        <strain evidence="7">1-1 BBBD Race 1</strain>
    </source>
</reference>
<dbReference type="EnsemblFungi" id="PTTG_29115-t43_1">
    <property type="protein sequence ID" value="PTTG_29115-t43_1-p1"/>
    <property type="gene ID" value="PTTG_29115"/>
</dbReference>
<dbReference type="Pfam" id="PF00271">
    <property type="entry name" value="Helicase_C"/>
    <property type="match status" value="1"/>
</dbReference>
<keyword evidence="9" id="KW-1185">Reference proteome</keyword>
<dbReference type="SUPFAM" id="SSF52540">
    <property type="entry name" value="P-loop containing nucleoside triphosphate hydrolases"/>
    <property type="match status" value="1"/>
</dbReference>
<dbReference type="InterPro" id="IPR001650">
    <property type="entry name" value="Helicase_C-like"/>
</dbReference>
<evidence type="ECO:0000256" key="3">
    <source>
        <dbReference type="ARBA" id="ARBA00023235"/>
    </source>
</evidence>
<dbReference type="GO" id="GO:0005737">
    <property type="term" value="C:cytoplasm"/>
    <property type="evidence" value="ECO:0007669"/>
    <property type="project" value="TreeGrafter"/>
</dbReference>
<dbReference type="Gene3D" id="3.40.50.300">
    <property type="entry name" value="P-loop containing nucleotide triphosphate hydrolases"/>
    <property type="match status" value="1"/>
</dbReference>
<dbReference type="GO" id="GO:0005694">
    <property type="term" value="C:chromosome"/>
    <property type="evidence" value="ECO:0007669"/>
    <property type="project" value="TreeGrafter"/>
</dbReference>
<name>A0A180G6H9_PUCT1</name>
<dbReference type="VEuPathDB" id="FungiDB:PTTG_29115"/>
<keyword evidence="2" id="KW-0238">DNA-binding</keyword>
<evidence type="ECO:0000313" key="9">
    <source>
        <dbReference type="Proteomes" id="UP000005240"/>
    </source>
</evidence>
<dbReference type="STRING" id="630390.A0A180G6H9"/>
<dbReference type="SMART" id="SM00490">
    <property type="entry name" value="HELICc"/>
    <property type="match status" value="1"/>
</dbReference>
<dbReference type="EMBL" id="ADAS02000198">
    <property type="protein sequence ID" value="OAV88204.1"/>
    <property type="molecule type" value="Genomic_DNA"/>
</dbReference>
<comment type="similarity">
    <text evidence="1">Belongs to the helicase family. RecQ subfamily.</text>
</comment>
<accession>A0A180G6H9</accession>
<evidence type="ECO:0000256" key="4">
    <source>
        <dbReference type="ARBA" id="ARBA00034617"/>
    </source>
</evidence>
<dbReference type="AlphaFoldDB" id="A0A180G6H9"/>
<dbReference type="Proteomes" id="UP000005240">
    <property type="component" value="Unassembled WGS sequence"/>
</dbReference>
<reference evidence="7" key="2">
    <citation type="submission" date="2016-05" db="EMBL/GenBank/DDBJ databases">
        <title>Comparative analysis highlights variable genome content of wheat rusts and divergence of the mating loci.</title>
        <authorList>
            <person name="Cuomo C.A."/>
            <person name="Bakkeren G."/>
            <person name="Szabo L."/>
            <person name="Khalil H."/>
            <person name="Joly D."/>
            <person name="Goldberg J."/>
            <person name="Young S."/>
            <person name="Zeng Q."/>
            <person name="Fellers J."/>
        </authorList>
    </citation>
    <scope>NUCLEOTIDE SEQUENCE [LARGE SCALE GENOMIC DNA]</scope>
    <source>
        <strain evidence="7">1-1 BBBD Race 1</strain>
    </source>
</reference>
<gene>
    <name evidence="7" type="ORF">PTTG_29115</name>
</gene>
<reference evidence="8 9" key="3">
    <citation type="journal article" date="2017" name="G3 (Bethesda)">
        <title>Comparative analysis highlights variable genome content of wheat rusts and divergence of the mating loci.</title>
        <authorList>
            <person name="Cuomo C.A."/>
            <person name="Bakkeren G."/>
            <person name="Khalil H.B."/>
            <person name="Panwar V."/>
            <person name="Joly D."/>
            <person name="Linning R."/>
            <person name="Sakthikumar S."/>
            <person name="Song X."/>
            <person name="Adiconis X."/>
            <person name="Fan L."/>
            <person name="Goldberg J.M."/>
            <person name="Levin J.Z."/>
            <person name="Young S."/>
            <person name="Zeng Q."/>
            <person name="Anikster Y."/>
            <person name="Bruce M."/>
            <person name="Wang M."/>
            <person name="Yin C."/>
            <person name="McCallum B."/>
            <person name="Szabo L.J."/>
            <person name="Hulbert S."/>
            <person name="Chen X."/>
            <person name="Fellers J.P."/>
        </authorList>
    </citation>
    <scope>NUCLEOTIDE SEQUENCE</scope>
    <source>
        <strain evidence="9">Isolate 1-1 / race 1 (BBBD)</strain>
        <strain evidence="8">isolate 1-1 / race 1 (BBBD)</strain>
    </source>
</reference>
<dbReference type="InterPro" id="IPR027417">
    <property type="entry name" value="P-loop_NTPase"/>
</dbReference>
<sequence length="317" mass="35079">MEHSMVSCHDLVKVFPSANDVPNEELVPSLVYSGSHNRTLTALDVISMARETPGESSNPKSSCARRYHSCTGEKDKIDCVEDFLTGKFPIISCTMALGLGQNWKWVRMVVHMGRGDPASIVQMVGRAGRDGRPGLAILFVEKIRCNGKNSADDFKEGTTQSDDDRMDALAITPVCLRIAFSIDNLLGYIPLRVNDPNCLAEKEREESEGFDPCCCSNCDGPAAVQLMENLPFASTQNFDEIMKNRFKTSLVIDPTSKLLVKKSTFRKRKVPDAEQGTLAAFQKELVDDFATFYYLRFPTSATVHASDRFGKTNAEAI</sequence>
<dbReference type="GO" id="GO:0003677">
    <property type="term" value="F:DNA binding"/>
    <property type="evidence" value="ECO:0007669"/>
    <property type="project" value="UniProtKB-KW"/>
</dbReference>
<evidence type="ECO:0000259" key="6">
    <source>
        <dbReference type="SMART" id="SM00490"/>
    </source>
</evidence>
<reference evidence="8" key="4">
    <citation type="submission" date="2025-05" db="UniProtKB">
        <authorList>
            <consortium name="EnsemblFungi"/>
        </authorList>
    </citation>
    <scope>IDENTIFICATION</scope>
    <source>
        <strain evidence="8">isolate 1-1 / race 1 (BBBD)</strain>
    </source>
</reference>
<protein>
    <recommendedName>
        <fullName evidence="5">DNA 3'-5' helicase</fullName>
        <ecNumber evidence="5">5.6.2.4</ecNumber>
    </recommendedName>
</protein>
<evidence type="ECO:0000256" key="5">
    <source>
        <dbReference type="ARBA" id="ARBA00034808"/>
    </source>
</evidence>
<dbReference type="PANTHER" id="PTHR13710:SF105">
    <property type="entry name" value="ATP-DEPENDENT DNA HELICASE Q1"/>
    <property type="match status" value="1"/>
</dbReference>